<dbReference type="Pfam" id="PF01292">
    <property type="entry name" value="Ni_hydr_CYTB"/>
    <property type="match status" value="1"/>
</dbReference>
<dbReference type="InterPro" id="IPR051817">
    <property type="entry name" value="FDH_cytochrome_b556_subunit"/>
</dbReference>
<accession>A0A1W6ZYJ7</accession>
<keyword evidence="10" id="KW-1133">Transmembrane helix</keyword>
<evidence type="ECO:0000256" key="1">
    <source>
        <dbReference type="ARBA" id="ARBA00001971"/>
    </source>
</evidence>
<evidence type="ECO:0000256" key="11">
    <source>
        <dbReference type="ARBA" id="ARBA00023004"/>
    </source>
</evidence>
<keyword evidence="6" id="KW-0349">Heme</keyword>
<dbReference type="GO" id="GO:0008863">
    <property type="term" value="F:formate dehydrogenase (NAD+) activity"/>
    <property type="evidence" value="ECO:0007669"/>
    <property type="project" value="InterPro"/>
</dbReference>
<keyword evidence="14" id="KW-1185">Reference proteome</keyword>
<dbReference type="GO" id="GO:0009061">
    <property type="term" value="P:anaerobic respiration"/>
    <property type="evidence" value="ECO:0007669"/>
    <property type="project" value="TreeGrafter"/>
</dbReference>
<evidence type="ECO:0000313" key="14">
    <source>
        <dbReference type="Proteomes" id="UP000194137"/>
    </source>
</evidence>
<keyword evidence="7" id="KW-0812">Transmembrane</keyword>
<dbReference type="SUPFAM" id="SSF81342">
    <property type="entry name" value="Transmembrane di-heme cytochromes"/>
    <property type="match status" value="1"/>
</dbReference>
<dbReference type="InterPro" id="IPR016174">
    <property type="entry name" value="Di-haem_cyt_TM"/>
</dbReference>
<evidence type="ECO:0000256" key="6">
    <source>
        <dbReference type="ARBA" id="ARBA00022617"/>
    </source>
</evidence>
<keyword evidence="12" id="KW-0472">Membrane</keyword>
<dbReference type="EMBL" id="CP021112">
    <property type="protein sequence ID" value="ARQ02489.1"/>
    <property type="molecule type" value="Genomic_DNA"/>
</dbReference>
<dbReference type="AlphaFoldDB" id="A0A1W6ZYJ7"/>
<evidence type="ECO:0000256" key="12">
    <source>
        <dbReference type="ARBA" id="ARBA00023136"/>
    </source>
</evidence>
<dbReference type="GO" id="GO:0009326">
    <property type="term" value="C:formate dehydrogenase complex"/>
    <property type="evidence" value="ECO:0007669"/>
    <property type="project" value="InterPro"/>
</dbReference>
<reference evidence="13 14" key="1">
    <citation type="submission" date="2017-05" db="EMBL/GenBank/DDBJ databases">
        <title>Full genome sequence of Pseudorhodoplanes sinuspersici.</title>
        <authorList>
            <person name="Dastgheib S.M.M."/>
            <person name="Shavandi M."/>
            <person name="Tirandaz H."/>
        </authorList>
    </citation>
    <scope>NUCLEOTIDE SEQUENCE [LARGE SCALE GENOMIC DNA]</scope>
    <source>
        <strain evidence="13 14">RIPI110</strain>
    </source>
</reference>
<dbReference type="Gene3D" id="1.20.950.20">
    <property type="entry name" value="Transmembrane di-heme cytochromes, Chain C"/>
    <property type="match status" value="1"/>
</dbReference>
<dbReference type="NCBIfam" id="TIGR01583">
    <property type="entry name" value="formate-DH-gamm"/>
    <property type="match status" value="1"/>
</dbReference>
<dbReference type="GO" id="GO:0009055">
    <property type="term" value="F:electron transfer activity"/>
    <property type="evidence" value="ECO:0007669"/>
    <property type="project" value="InterPro"/>
</dbReference>
<proteinExistence type="inferred from homology"/>
<gene>
    <name evidence="13" type="ORF">CAK95_27780</name>
</gene>
<dbReference type="STRING" id="1235591.CAK95_27780"/>
<dbReference type="Proteomes" id="UP000194137">
    <property type="component" value="Chromosome"/>
</dbReference>
<dbReference type="GO" id="GO:0005886">
    <property type="term" value="C:plasma membrane"/>
    <property type="evidence" value="ECO:0007669"/>
    <property type="project" value="UniProtKB-SubCell"/>
</dbReference>
<comment type="similarity">
    <text evidence="3">Belongs to the formate dehydrogenase gamma subunit family.</text>
</comment>
<evidence type="ECO:0000256" key="9">
    <source>
        <dbReference type="ARBA" id="ARBA00022982"/>
    </source>
</evidence>
<keyword evidence="9" id="KW-0249">Electron transport</keyword>
<dbReference type="InterPro" id="IPR011577">
    <property type="entry name" value="Cyt_b561_bac/Ni-Hgenase"/>
</dbReference>
<evidence type="ECO:0000256" key="4">
    <source>
        <dbReference type="ARBA" id="ARBA00022448"/>
    </source>
</evidence>
<comment type="cofactor">
    <cofactor evidence="1">
        <name>heme</name>
        <dbReference type="ChEBI" id="CHEBI:30413"/>
    </cofactor>
</comment>
<protein>
    <submittedName>
        <fullName evidence="13">Formate dehydrogenase subunit gamma</fullName>
    </submittedName>
</protein>
<evidence type="ECO:0000256" key="3">
    <source>
        <dbReference type="ARBA" id="ARBA00010747"/>
    </source>
</evidence>
<evidence type="ECO:0000256" key="10">
    <source>
        <dbReference type="ARBA" id="ARBA00022989"/>
    </source>
</evidence>
<evidence type="ECO:0000256" key="7">
    <source>
        <dbReference type="ARBA" id="ARBA00022692"/>
    </source>
</evidence>
<dbReference type="FunFam" id="1.20.950.20:FF:000002">
    <property type="entry name" value="Formate dehydrogenase cytochrome b556 subunit"/>
    <property type="match status" value="1"/>
</dbReference>
<dbReference type="GO" id="GO:0046872">
    <property type="term" value="F:metal ion binding"/>
    <property type="evidence" value="ECO:0007669"/>
    <property type="project" value="UniProtKB-KW"/>
</dbReference>
<evidence type="ECO:0000256" key="5">
    <source>
        <dbReference type="ARBA" id="ARBA00022475"/>
    </source>
</evidence>
<dbReference type="GO" id="GO:0022904">
    <property type="term" value="P:respiratory electron transport chain"/>
    <property type="evidence" value="ECO:0007669"/>
    <property type="project" value="InterPro"/>
</dbReference>
<dbReference type="KEGG" id="psin:CAK95_27780"/>
<dbReference type="OrthoDB" id="9790598at2"/>
<evidence type="ECO:0000256" key="2">
    <source>
        <dbReference type="ARBA" id="ARBA00004651"/>
    </source>
</evidence>
<dbReference type="InterPro" id="IPR006471">
    <property type="entry name" value="Formate_DH_gsu"/>
</dbReference>
<name>A0A1W6ZYJ7_9HYPH</name>
<sequence>MAKSITSIRVAIGAIVMFCVLAIAAPVSAQQLNPDHSVNPTASSVKEDQLLQQLRIIRGRGTIPDTKSYNIEQPAGREWREFHQVTLYWIGAIAIIGMLALLVGFYLVRGMVKLQNGRSGRTIVRFNAFERFIHWMTAACFIVLAISGLNITFGKALLLPLMGEAAFAGWSQWGKYAHNYLSFPFTIGVVVIFLMWLAGNIPNRVDIDWLKRGGGIVGDDHPPAYRFNAGQKGIYWIVVLGGAAVAISGYILMFPFYGGLTISGMQIAQIVHSVVGVLFIAVMLAHIYIGTIGMEGAFEAMGTGEVDVNWAKQHHALWLEEENRRTHGAEPRATPAE</sequence>
<evidence type="ECO:0000313" key="13">
    <source>
        <dbReference type="EMBL" id="ARQ02489.1"/>
    </source>
</evidence>
<comment type="subcellular location">
    <subcellularLocation>
        <location evidence="2">Cell membrane</location>
        <topology evidence="2">Multi-pass membrane protein</topology>
    </subcellularLocation>
</comment>
<dbReference type="RefSeq" id="WP_086090920.1">
    <property type="nucleotide sequence ID" value="NZ_CP021112.1"/>
</dbReference>
<keyword evidence="4" id="KW-0813">Transport</keyword>
<dbReference type="PANTHER" id="PTHR30074">
    <property type="entry name" value="FORMATE DEHYDROGENASE, NITRATE-INDUCIBLE, CYTOCHROME B556 FDN SUBUNIT"/>
    <property type="match status" value="1"/>
</dbReference>
<keyword evidence="5" id="KW-1003">Cell membrane</keyword>
<keyword evidence="8" id="KW-0479">Metal-binding</keyword>
<organism evidence="13 14">
    <name type="scientific">Pseudorhodoplanes sinuspersici</name>
    <dbReference type="NCBI Taxonomy" id="1235591"/>
    <lineage>
        <taxon>Bacteria</taxon>
        <taxon>Pseudomonadati</taxon>
        <taxon>Pseudomonadota</taxon>
        <taxon>Alphaproteobacteria</taxon>
        <taxon>Hyphomicrobiales</taxon>
        <taxon>Pseudorhodoplanes</taxon>
    </lineage>
</organism>
<dbReference type="GO" id="GO:0036397">
    <property type="term" value="F:formate dehydrogenase (quinone) activity"/>
    <property type="evidence" value="ECO:0007669"/>
    <property type="project" value="TreeGrafter"/>
</dbReference>
<evidence type="ECO:0000256" key="8">
    <source>
        <dbReference type="ARBA" id="ARBA00022723"/>
    </source>
</evidence>
<keyword evidence="11" id="KW-0408">Iron</keyword>
<dbReference type="GO" id="GO:0015944">
    <property type="term" value="P:formate oxidation"/>
    <property type="evidence" value="ECO:0007669"/>
    <property type="project" value="UniProtKB-ARBA"/>
</dbReference>
<dbReference type="PANTHER" id="PTHR30074:SF6">
    <property type="entry name" value="FORMATE DEHYDROGENASE GAMMA SUBUNIT"/>
    <property type="match status" value="1"/>
</dbReference>